<dbReference type="HAMAP" id="MF_00182">
    <property type="entry name" value="Formyl_trans"/>
    <property type="match status" value="1"/>
</dbReference>
<dbReference type="GO" id="GO:0005829">
    <property type="term" value="C:cytosol"/>
    <property type="evidence" value="ECO:0007669"/>
    <property type="project" value="TreeGrafter"/>
</dbReference>
<evidence type="ECO:0000256" key="5">
    <source>
        <dbReference type="ARBA" id="ARBA00022679"/>
    </source>
</evidence>
<dbReference type="EMBL" id="FWXK01000001">
    <property type="protein sequence ID" value="SMC30477.1"/>
    <property type="molecule type" value="Genomic_DNA"/>
</dbReference>
<evidence type="ECO:0000259" key="9">
    <source>
        <dbReference type="Pfam" id="PF00551"/>
    </source>
</evidence>
<reference evidence="12" key="1">
    <citation type="submission" date="2017-04" db="EMBL/GenBank/DDBJ databases">
        <authorList>
            <person name="Varghese N."/>
            <person name="Submissions S."/>
        </authorList>
    </citation>
    <scope>NUCLEOTIDE SEQUENCE [LARGE SCALE GENOMIC DNA]</scope>
    <source>
        <strain evidence="12">DSM 21500</strain>
    </source>
</reference>
<dbReference type="Gene3D" id="3.10.25.10">
    <property type="entry name" value="Formyl transferase, C-terminal domain"/>
    <property type="match status" value="1"/>
</dbReference>
<dbReference type="InterPro" id="IPR005793">
    <property type="entry name" value="Formyl_trans_C"/>
</dbReference>
<dbReference type="PANTHER" id="PTHR11138">
    <property type="entry name" value="METHIONYL-TRNA FORMYLTRANSFERASE"/>
    <property type="match status" value="1"/>
</dbReference>
<dbReference type="CDD" id="cd08646">
    <property type="entry name" value="FMT_core_Met-tRNA-FMT_N"/>
    <property type="match status" value="1"/>
</dbReference>
<dbReference type="OrthoDB" id="9802815at2"/>
<dbReference type="InterPro" id="IPR005794">
    <property type="entry name" value="Fmt"/>
</dbReference>
<dbReference type="InterPro" id="IPR002376">
    <property type="entry name" value="Formyl_transf_N"/>
</dbReference>
<feature type="binding site" evidence="8">
    <location>
        <begin position="111"/>
        <end position="114"/>
    </location>
    <ligand>
        <name>(6S)-5,6,7,8-tetrahydrofolate</name>
        <dbReference type="ChEBI" id="CHEBI:57453"/>
    </ligand>
</feature>
<evidence type="ECO:0000256" key="8">
    <source>
        <dbReference type="HAMAP-Rule" id="MF_00182"/>
    </source>
</evidence>
<dbReference type="STRING" id="371602.SAMN04487984_0189"/>
<evidence type="ECO:0000313" key="11">
    <source>
        <dbReference type="EMBL" id="SMC30477.1"/>
    </source>
</evidence>
<evidence type="ECO:0000256" key="2">
    <source>
        <dbReference type="ARBA" id="ARBA00010699"/>
    </source>
</evidence>
<protein>
    <recommendedName>
        <fullName evidence="4 8">Methionyl-tRNA formyltransferase</fullName>
        <ecNumber evidence="3 8">2.1.2.9</ecNumber>
    </recommendedName>
</protein>
<dbReference type="NCBIfam" id="TIGR00460">
    <property type="entry name" value="fmt"/>
    <property type="match status" value="1"/>
</dbReference>
<keyword evidence="12" id="KW-1185">Reference proteome</keyword>
<dbReference type="InterPro" id="IPR011034">
    <property type="entry name" value="Formyl_transferase-like_C_sf"/>
</dbReference>
<sequence length="321" mass="35434">MKKIVFMGTPDFAVPILEALINQEDYQIVGVVTQPDRPVGRKRRLKPTPVKEVALAHDLPVYQPEVIGKDKEVADLLAEDIDLIITAAYGQFLPERLLQLPTYGAINVHASLLPKYRGGAPVHYALWNGDQKTGVTIMRMVKEMDAGDIIAVREFPISTEAIVEELFADLSQLGRDLLIDTLPEFFAGTIEEIPQDHHLAIVSPNITREQEQIDWTQSATQIHNHIRAMNSWPVAHTFMNGDRWKLWRSQVMDATTDKAPGTVITIQKKPAQFQVACGEGTVLALTELQPAGKKAMDVASFINGGSGGVHVGDQFSNQAAK</sequence>
<evidence type="ECO:0000256" key="3">
    <source>
        <dbReference type="ARBA" id="ARBA00012261"/>
    </source>
</evidence>
<dbReference type="InterPro" id="IPR041711">
    <property type="entry name" value="Met-tRNA-FMT_N"/>
</dbReference>
<comment type="function">
    <text evidence="1 8">Attaches a formyl group to the free amino group of methionyl-tRNA(fMet). The formyl group appears to play a dual role in the initiator identity of N-formylmethionyl-tRNA by promoting its recognition by IF2 and preventing the misappropriation of this tRNA by the elongation apparatus.</text>
</comment>
<dbReference type="PANTHER" id="PTHR11138:SF5">
    <property type="entry name" value="METHIONYL-TRNA FORMYLTRANSFERASE, MITOCHONDRIAL"/>
    <property type="match status" value="1"/>
</dbReference>
<dbReference type="CDD" id="cd08704">
    <property type="entry name" value="Met_tRNA_FMT_C"/>
    <property type="match status" value="1"/>
</dbReference>
<evidence type="ECO:0000256" key="7">
    <source>
        <dbReference type="ARBA" id="ARBA00048558"/>
    </source>
</evidence>
<dbReference type="InterPro" id="IPR044135">
    <property type="entry name" value="Met-tRNA-FMT_C"/>
</dbReference>
<keyword evidence="5 8" id="KW-0808">Transferase</keyword>
<dbReference type="FunFam" id="3.40.50.12230:FF:000001">
    <property type="entry name" value="Methionyl-tRNA formyltransferase"/>
    <property type="match status" value="1"/>
</dbReference>
<dbReference type="EC" id="2.1.2.9" evidence="3 8"/>
<dbReference type="SUPFAM" id="SSF53328">
    <property type="entry name" value="Formyltransferase"/>
    <property type="match status" value="1"/>
</dbReference>
<evidence type="ECO:0000256" key="4">
    <source>
        <dbReference type="ARBA" id="ARBA00016014"/>
    </source>
</evidence>
<organism evidence="11 12">
    <name type="scientific">Aerococcus suis</name>
    <dbReference type="NCBI Taxonomy" id="371602"/>
    <lineage>
        <taxon>Bacteria</taxon>
        <taxon>Bacillati</taxon>
        <taxon>Bacillota</taxon>
        <taxon>Bacilli</taxon>
        <taxon>Lactobacillales</taxon>
        <taxon>Aerococcaceae</taxon>
        <taxon>Aerococcus</taxon>
    </lineage>
</organism>
<evidence type="ECO:0000259" key="10">
    <source>
        <dbReference type="Pfam" id="PF02911"/>
    </source>
</evidence>
<evidence type="ECO:0000313" key="12">
    <source>
        <dbReference type="Proteomes" id="UP000243884"/>
    </source>
</evidence>
<dbReference type="InterPro" id="IPR036477">
    <property type="entry name" value="Formyl_transf_N_sf"/>
</dbReference>
<accession>A0A1W1Y2W1</accession>
<feature type="domain" description="Formyl transferase N-terminal" evidence="9">
    <location>
        <begin position="2"/>
        <end position="181"/>
    </location>
</feature>
<dbReference type="InterPro" id="IPR001555">
    <property type="entry name" value="GART_AS"/>
</dbReference>
<dbReference type="Pfam" id="PF00551">
    <property type="entry name" value="Formyl_trans_N"/>
    <property type="match status" value="1"/>
</dbReference>
<dbReference type="Gene3D" id="3.40.50.170">
    <property type="entry name" value="Formyl transferase, N-terminal domain"/>
    <property type="match status" value="1"/>
</dbReference>
<dbReference type="AlphaFoldDB" id="A0A1W1Y2W1"/>
<name>A0A1W1Y2W1_9LACT</name>
<dbReference type="Proteomes" id="UP000243884">
    <property type="component" value="Unassembled WGS sequence"/>
</dbReference>
<keyword evidence="6 8" id="KW-0648">Protein biosynthesis</keyword>
<comment type="catalytic activity">
    <reaction evidence="7 8">
        <text>L-methionyl-tRNA(fMet) + (6R)-10-formyltetrahydrofolate = N-formyl-L-methionyl-tRNA(fMet) + (6S)-5,6,7,8-tetrahydrofolate + H(+)</text>
        <dbReference type="Rhea" id="RHEA:24380"/>
        <dbReference type="Rhea" id="RHEA-COMP:9952"/>
        <dbReference type="Rhea" id="RHEA-COMP:9953"/>
        <dbReference type="ChEBI" id="CHEBI:15378"/>
        <dbReference type="ChEBI" id="CHEBI:57453"/>
        <dbReference type="ChEBI" id="CHEBI:78530"/>
        <dbReference type="ChEBI" id="CHEBI:78844"/>
        <dbReference type="ChEBI" id="CHEBI:195366"/>
        <dbReference type="EC" id="2.1.2.9"/>
    </reaction>
</comment>
<comment type="similarity">
    <text evidence="2 8">Belongs to the Fmt family.</text>
</comment>
<dbReference type="PROSITE" id="PS00373">
    <property type="entry name" value="GART"/>
    <property type="match status" value="1"/>
</dbReference>
<evidence type="ECO:0000256" key="6">
    <source>
        <dbReference type="ARBA" id="ARBA00022917"/>
    </source>
</evidence>
<dbReference type="Pfam" id="PF02911">
    <property type="entry name" value="Formyl_trans_C"/>
    <property type="match status" value="1"/>
</dbReference>
<dbReference type="SUPFAM" id="SSF50486">
    <property type="entry name" value="FMT C-terminal domain-like"/>
    <property type="match status" value="1"/>
</dbReference>
<proteinExistence type="inferred from homology"/>
<feature type="domain" description="Formyl transferase C-terminal" evidence="10">
    <location>
        <begin position="205"/>
        <end position="304"/>
    </location>
</feature>
<evidence type="ECO:0000256" key="1">
    <source>
        <dbReference type="ARBA" id="ARBA00002606"/>
    </source>
</evidence>
<gene>
    <name evidence="8" type="primary">fmt</name>
    <name evidence="11" type="ORF">SAMN04487984_0189</name>
</gene>
<dbReference type="InterPro" id="IPR037022">
    <property type="entry name" value="Formyl_trans_C_sf"/>
</dbReference>
<dbReference type="RefSeq" id="WP_084097798.1">
    <property type="nucleotide sequence ID" value="NZ_FWXK01000001.1"/>
</dbReference>
<dbReference type="GO" id="GO:0004479">
    <property type="term" value="F:methionyl-tRNA formyltransferase activity"/>
    <property type="evidence" value="ECO:0007669"/>
    <property type="project" value="UniProtKB-UniRule"/>
</dbReference>